<feature type="chain" id="PRO_5003325702" evidence="2">
    <location>
        <begin position="19"/>
        <end position="158"/>
    </location>
</feature>
<dbReference type="EMBL" id="AFHG01000035">
    <property type="protein sequence ID" value="EGK72569.1"/>
    <property type="molecule type" value="Genomic_DNA"/>
</dbReference>
<evidence type="ECO:0000313" key="4">
    <source>
        <dbReference type="Proteomes" id="UP000005019"/>
    </source>
</evidence>
<name>F5RA30_METUF</name>
<keyword evidence="4" id="KW-1185">Reference proteome</keyword>
<dbReference type="OrthoDB" id="8687012at2"/>
<evidence type="ECO:0000256" key="2">
    <source>
        <dbReference type="SAM" id="SignalP"/>
    </source>
</evidence>
<dbReference type="eggNOG" id="ENOG5032WWW">
    <property type="taxonomic scope" value="Bacteria"/>
</dbReference>
<feature type="signal peptide" evidence="2">
    <location>
        <begin position="1"/>
        <end position="18"/>
    </location>
</feature>
<evidence type="ECO:0000256" key="1">
    <source>
        <dbReference type="SAM" id="MobiDB-lite"/>
    </source>
</evidence>
<sequence length="158" mass="16832">MKTSLPLLCFAIALSGGCATITSNEMQTVTLTTRDQNGDVVENAKCELKNDKGSWNAKSPGNVMVRRSAEDLSVECQKDGMSAGFLRAISRSAGGMWGNIILGGGIGAIIDHNKGTGYDYPNDLALRMGESVTVDRRDEKSPAKDNGTQANARPGYPY</sequence>
<protein>
    <submittedName>
        <fullName evidence="3">Secreted protein</fullName>
    </submittedName>
</protein>
<proteinExistence type="predicted"/>
<feature type="region of interest" description="Disordered" evidence="1">
    <location>
        <begin position="133"/>
        <end position="158"/>
    </location>
</feature>
<comment type="caution">
    <text evidence="3">The sequence shown here is derived from an EMBL/GenBank/DDBJ whole genome shotgun (WGS) entry which is preliminary data.</text>
</comment>
<evidence type="ECO:0000313" key="3">
    <source>
        <dbReference type="EMBL" id="EGK72569.1"/>
    </source>
</evidence>
<dbReference type="STRING" id="1000565.METUNv1_01109"/>
<dbReference type="RefSeq" id="WP_008059631.1">
    <property type="nucleotide sequence ID" value="NZ_AFHG01000035.1"/>
</dbReference>
<keyword evidence="2" id="KW-0732">Signal</keyword>
<feature type="compositionally biased region" description="Basic and acidic residues" evidence="1">
    <location>
        <begin position="133"/>
        <end position="143"/>
    </location>
</feature>
<gene>
    <name evidence="3" type="ORF">METUNv1_01109</name>
</gene>
<dbReference type="PROSITE" id="PS51257">
    <property type="entry name" value="PROKAR_LIPOPROTEIN"/>
    <property type="match status" value="1"/>
</dbReference>
<accession>F5RA30</accession>
<dbReference type="Proteomes" id="UP000005019">
    <property type="component" value="Unassembled WGS sequence"/>
</dbReference>
<reference evidence="3 4" key="1">
    <citation type="journal article" date="2011" name="J. Bacteriol.">
        <title>Genome sequence of Methyloversatilis universalis FAM5T, a methylotrophic representative of the order Rhodocyclales.</title>
        <authorList>
            <person name="Kittichotirat W."/>
            <person name="Good N.M."/>
            <person name="Hall R."/>
            <person name="Bringel F."/>
            <person name="Lajus A."/>
            <person name="Medigue C."/>
            <person name="Smalley N.E."/>
            <person name="Beck D."/>
            <person name="Bumgarner R."/>
            <person name="Vuilleumier S."/>
            <person name="Kalyuzhnaya M.G."/>
        </authorList>
    </citation>
    <scope>NUCLEOTIDE SEQUENCE [LARGE SCALE GENOMIC DNA]</scope>
    <source>
        <strain evidence="4">ATCC BAA-1314 / JCM 13912 / FAM5</strain>
    </source>
</reference>
<dbReference type="AlphaFoldDB" id="F5RA30"/>
<organism evidence="3 4">
    <name type="scientific">Methyloversatilis universalis (strain ATCC BAA-1314 / DSM 25237 / JCM 13912 / CCUG 52030 / FAM5)</name>
    <dbReference type="NCBI Taxonomy" id="1000565"/>
    <lineage>
        <taxon>Bacteria</taxon>
        <taxon>Pseudomonadati</taxon>
        <taxon>Pseudomonadota</taxon>
        <taxon>Betaproteobacteria</taxon>
        <taxon>Nitrosomonadales</taxon>
        <taxon>Sterolibacteriaceae</taxon>
        <taxon>Methyloversatilis</taxon>
    </lineage>
</organism>